<dbReference type="AlphaFoldDB" id="D2XNL1"/>
<protein>
    <submittedName>
        <fullName evidence="6">Thyrostimulin 2</fullName>
    </submittedName>
</protein>
<evidence type="ECO:0000256" key="4">
    <source>
        <dbReference type="ARBA" id="ARBA00023157"/>
    </source>
</evidence>
<dbReference type="GO" id="GO:0005179">
    <property type="term" value="F:hormone activity"/>
    <property type="evidence" value="ECO:0007669"/>
    <property type="project" value="InterPro"/>
</dbReference>
<dbReference type="SUPFAM" id="SSF57501">
    <property type="entry name" value="Cystine-knot cytokines"/>
    <property type="match status" value="1"/>
</dbReference>
<dbReference type="GO" id="GO:0007186">
    <property type="term" value="P:G protein-coupled receptor signaling pathway"/>
    <property type="evidence" value="ECO:0007669"/>
    <property type="project" value="TreeGrafter"/>
</dbReference>
<comment type="similarity">
    <text evidence="2">Belongs to the glycoprotein hormones subunit beta family.</text>
</comment>
<dbReference type="SMART" id="SM00068">
    <property type="entry name" value="GHB"/>
    <property type="match status" value="1"/>
</dbReference>
<dbReference type="InterPro" id="IPR029034">
    <property type="entry name" value="Cystine-knot_cytokine"/>
</dbReference>
<organism evidence="6">
    <name type="scientific">Saccoglossus kowalevskii</name>
    <name type="common">Acorn worm</name>
    <dbReference type="NCBI Taxonomy" id="10224"/>
    <lineage>
        <taxon>Eukaryota</taxon>
        <taxon>Metazoa</taxon>
        <taxon>Hemichordata</taxon>
        <taxon>Enteropneusta</taxon>
        <taxon>Harrimaniidae</taxon>
        <taxon>Saccoglossus</taxon>
    </lineage>
</organism>
<proteinExistence type="evidence at transcript level"/>
<evidence type="ECO:0000256" key="3">
    <source>
        <dbReference type="ARBA" id="ARBA00022525"/>
    </source>
</evidence>
<evidence type="ECO:0000259" key="5">
    <source>
        <dbReference type="Pfam" id="PF00007"/>
    </source>
</evidence>
<feature type="domain" description="Glycoprotein hormone subunit beta" evidence="5">
    <location>
        <begin position="4"/>
        <end position="81"/>
    </location>
</feature>
<dbReference type="GO" id="GO:0005737">
    <property type="term" value="C:cytoplasm"/>
    <property type="evidence" value="ECO:0007669"/>
    <property type="project" value="TreeGrafter"/>
</dbReference>
<dbReference type="PANTHER" id="PTHR11515">
    <property type="entry name" value="GLYCOPROTEIN HORMONE BETA CHAIN"/>
    <property type="match status" value="1"/>
</dbReference>
<keyword evidence="3" id="KW-0964">Secreted</keyword>
<dbReference type="InterPro" id="IPR001545">
    <property type="entry name" value="Gonadotropin_bsu"/>
</dbReference>
<dbReference type="EMBL" id="GU224232">
    <property type="protein sequence ID" value="ADB22641.1"/>
    <property type="molecule type" value="mRNA"/>
</dbReference>
<dbReference type="PANTHER" id="PTHR11515:SF13">
    <property type="entry name" value="GLYCOPROTEIN HORMONE BETA 5, ISOFORM A"/>
    <property type="match status" value="1"/>
</dbReference>
<evidence type="ECO:0000256" key="2">
    <source>
        <dbReference type="ARBA" id="ARBA00006552"/>
    </source>
</evidence>
<dbReference type="Pfam" id="PF00007">
    <property type="entry name" value="Cys_knot"/>
    <property type="match status" value="1"/>
</dbReference>
<comment type="subcellular location">
    <subcellularLocation>
        <location evidence="1">Secreted</location>
    </subcellularLocation>
</comment>
<evidence type="ECO:0000256" key="1">
    <source>
        <dbReference type="ARBA" id="ARBA00004613"/>
    </source>
</evidence>
<dbReference type="Gene3D" id="2.10.90.10">
    <property type="entry name" value="Cystine-knot cytokines"/>
    <property type="match status" value="1"/>
</dbReference>
<dbReference type="CDD" id="cd00069">
    <property type="entry name" value="GHB_like"/>
    <property type="match status" value="1"/>
</dbReference>
<reference evidence="6" key="1">
    <citation type="submission" date="2009-11" db="EMBL/GenBank/DDBJ databases">
        <authorList>
            <person name="Freeman R.M.Jr."/>
            <person name="Wu M."/>
            <person name="Gerhart J."/>
        </authorList>
    </citation>
    <scope>NUCLEOTIDE SEQUENCE</scope>
</reference>
<sequence>CRPHAMHVSGCYGMCETMEVPTLSPPYKEPLHSTCNYDEFEFQTEQLPDCDPGVDPTYIYINAVSCVCSVPSYDTTSYYFRYFLPHNDKR</sequence>
<keyword evidence="4" id="KW-1015">Disulfide bond</keyword>
<dbReference type="InterPro" id="IPR006208">
    <property type="entry name" value="Glyco_hormone_CN"/>
</dbReference>
<dbReference type="GO" id="GO:0005615">
    <property type="term" value="C:extracellular space"/>
    <property type="evidence" value="ECO:0007669"/>
    <property type="project" value="TreeGrafter"/>
</dbReference>
<accession>D2XNL1</accession>
<evidence type="ECO:0000313" key="6">
    <source>
        <dbReference type="EMBL" id="ADB22641.1"/>
    </source>
</evidence>
<name>D2XNL1_SACKO</name>
<feature type="non-terminal residue" evidence="6">
    <location>
        <position position="1"/>
    </location>
</feature>